<gene>
    <name evidence="2" type="ORF">SAMN05421743_103134</name>
</gene>
<dbReference type="RefSeq" id="WP_093042985.1">
    <property type="nucleotide sequence ID" value="NZ_FNQR01000003.1"/>
</dbReference>
<organism evidence="2 3">
    <name type="scientific">Thalassobacillus cyri</name>
    <dbReference type="NCBI Taxonomy" id="571932"/>
    <lineage>
        <taxon>Bacteria</taxon>
        <taxon>Bacillati</taxon>
        <taxon>Bacillota</taxon>
        <taxon>Bacilli</taxon>
        <taxon>Bacillales</taxon>
        <taxon>Bacillaceae</taxon>
        <taxon>Thalassobacillus</taxon>
    </lineage>
</organism>
<feature type="chain" id="PRO_5011592992" evidence="1">
    <location>
        <begin position="26"/>
        <end position="142"/>
    </location>
</feature>
<evidence type="ECO:0000313" key="2">
    <source>
        <dbReference type="EMBL" id="SEA18977.1"/>
    </source>
</evidence>
<dbReference type="EMBL" id="FNQR01000003">
    <property type="protein sequence ID" value="SEA18977.1"/>
    <property type="molecule type" value="Genomic_DNA"/>
</dbReference>
<evidence type="ECO:0000313" key="3">
    <source>
        <dbReference type="Proteomes" id="UP000198584"/>
    </source>
</evidence>
<name>A0A1H3Z5M9_9BACI</name>
<evidence type="ECO:0000256" key="1">
    <source>
        <dbReference type="SAM" id="SignalP"/>
    </source>
</evidence>
<sequence>MMKKLVGMMLLSIVLALSTGVNVFAADSEDEKTETALKLVDATNSQIEWLIEKAQEAGDVLQKDYLADMETIEDEEEAAARTEKYNQDLDLLIDVLDHTTRTLTQTTIATVGELGVTAECEWVLVEIADRQVWIDPVRVVGV</sequence>
<keyword evidence="3" id="KW-1185">Reference proteome</keyword>
<dbReference type="OrthoDB" id="2861041at2"/>
<protein>
    <submittedName>
        <fullName evidence="2">Uncharacterized protein</fullName>
    </submittedName>
</protein>
<dbReference type="Proteomes" id="UP000198584">
    <property type="component" value="Unassembled WGS sequence"/>
</dbReference>
<proteinExistence type="predicted"/>
<keyword evidence="1" id="KW-0732">Signal</keyword>
<dbReference type="AlphaFoldDB" id="A0A1H3Z5M9"/>
<accession>A0A1H3Z5M9</accession>
<dbReference type="STRING" id="571932.SAMN05421743_103134"/>
<reference evidence="2 3" key="1">
    <citation type="submission" date="2016-10" db="EMBL/GenBank/DDBJ databases">
        <authorList>
            <person name="de Groot N.N."/>
        </authorList>
    </citation>
    <scope>NUCLEOTIDE SEQUENCE [LARGE SCALE GENOMIC DNA]</scope>
    <source>
        <strain evidence="2 3">CCM7597</strain>
    </source>
</reference>
<feature type="signal peptide" evidence="1">
    <location>
        <begin position="1"/>
        <end position="25"/>
    </location>
</feature>